<organism evidence="2 3">
    <name type="scientific">Microdochium bolleyi</name>
    <dbReference type="NCBI Taxonomy" id="196109"/>
    <lineage>
        <taxon>Eukaryota</taxon>
        <taxon>Fungi</taxon>
        <taxon>Dikarya</taxon>
        <taxon>Ascomycota</taxon>
        <taxon>Pezizomycotina</taxon>
        <taxon>Sordariomycetes</taxon>
        <taxon>Xylariomycetidae</taxon>
        <taxon>Xylariales</taxon>
        <taxon>Microdochiaceae</taxon>
        <taxon>Microdochium</taxon>
    </lineage>
</organism>
<protein>
    <submittedName>
        <fullName evidence="2">Uncharacterized protein</fullName>
    </submittedName>
</protein>
<proteinExistence type="predicted"/>
<dbReference type="Proteomes" id="UP000070501">
    <property type="component" value="Unassembled WGS sequence"/>
</dbReference>
<evidence type="ECO:0000256" key="1">
    <source>
        <dbReference type="SAM" id="MobiDB-lite"/>
    </source>
</evidence>
<feature type="region of interest" description="Disordered" evidence="1">
    <location>
        <begin position="1"/>
        <end position="22"/>
    </location>
</feature>
<accession>A0A136JJX6</accession>
<name>A0A136JJX6_9PEZI</name>
<dbReference type="AlphaFoldDB" id="A0A136JJX6"/>
<evidence type="ECO:0000313" key="3">
    <source>
        <dbReference type="Proteomes" id="UP000070501"/>
    </source>
</evidence>
<sequence>MHGGGVPRPRSPPSPSIPQIPSPVLKTRYPRFQLGISPAGQGLFSRFVLPLPAVSLPVILSPHGLRASLDPAQLRFQQLKLRPSRKVRDRHDGHVGRHAICLPFSLTQVYPGSLVRGAFYRRDVDPDVCSLRADPRCCCSRANKLVRVCSKKGTITPMPDRVSQTDA</sequence>
<dbReference type="EMBL" id="KQ964245">
    <property type="protein sequence ID" value="KXJ97458.1"/>
    <property type="molecule type" value="Genomic_DNA"/>
</dbReference>
<dbReference type="InParanoid" id="A0A136JJX6"/>
<reference evidence="3" key="1">
    <citation type="submission" date="2016-02" db="EMBL/GenBank/DDBJ databases">
        <title>Draft genome sequence of Microdochium bolleyi, a fungal endophyte of beachgrass.</title>
        <authorList>
            <consortium name="DOE Joint Genome Institute"/>
            <person name="David A.S."/>
            <person name="May G."/>
            <person name="Haridas S."/>
            <person name="Lim J."/>
            <person name="Wang M."/>
            <person name="Labutti K."/>
            <person name="Lipzen A."/>
            <person name="Barry K."/>
            <person name="Grigoriev I.V."/>
        </authorList>
    </citation>
    <scope>NUCLEOTIDE SEQUENCE [LARGE SCALE GENOMIC DNA]</scope>
    <source>
        <strain evidence="3">J235TASD1</strain>
    </source>
</reference>
<evidence type="ECO:0000313" key="2">
    <source>
        <dbReference type="EMBL" id="KXJ97458.1"/>
    </source>
</evidence>
<feature type="compositionally biased region" description="Pro residues" evidence="1">
    <location>
        <begin position="9"/>
        <end position="21"/>
    </location>
</feature>
<gene>
    <name evidence="2" type="ORF">Micbo1qcDRAFT_8002</name>
</gene>
<keyword evidence="3" id="KW-1185">Reference proteome</keyword>